<dbReference type="PANTHER" id="PTHR46825">
    <property type="entry name" value="D-ALANYL-D-ALANINE-CARBOXYPEPTIDASE/ENDOPEPTIDASE AMPH"/>
    <property type="match status" value="1"/>
</dbReference>
<dbReference type="Gene3D" id="3.40.710.10">
    <property type="entry name" value="DD-peptidase/beta-lactamase superfamily"/>
    <property type="match status" value="1"/>
</dbReference>
<dbReference type="Proteomes" id="UP000547510">
    <property type="component" value="Unassembled WGS sequence"/>
</dbReference>
<dbReference type="InterPro" id="IPR050491">
    <property type="entry name" value="AmpC-like"/>
</dbReference>
<keyword evidence="4" id="KW-1185">Reference proteome</keyword>
<protein>
    <submittedName>
        <fullName evidence="3">CubicO group peptidase (Beta-lactamase class C family)</fullName>
    </submittedName>
</protein>
<dbReference type="RefSeq" id="WP_184696516.1">
    <property type="nucleotide sequence ID" value="NZ_JACHJN010000011.1"/>
</dbReference>
<evidence type="ECO:0000313" key="4">
    <source>
        <dbReference type="Proteomes" id="UP000547510"/>
    </source>
</evidence>
<evidence type="ECO:0000256" key="1">
    <source>
        <dbReference type="SAM" id="MobiDB-lite"/>
    </source>
</evidence>
<dbReference type="EMBL" id="JACHJN010000011">
    <property type="protein sequence ID" value="MBB5959541.1"/>
    <property type="molecule type" value="Genomic_DNA"/>
</dbReference>
<evidence type="ECO:0000313" key="3">
    <source>
        <dbReference type="EMBL" id="MBB5959541.1"/>
    </source>
</evidence>
<dbReference type="InterPro" id="IPR012338">
    <property type="entry name" value="Beta-lactam/transpept-like"/>
</dbReference>
<feature type="domain" description="Beta-lactamase-related" evidence="2">
    <location>
        <begin position="50"/>
        <end position="356"/>
    </location>
</feature>
<name>A0A841CPF0_9PSEU</name>
<reference evidence="3 4" key="1">
    <citation type="submission" date="2020-08" db="EMBL/GenBank/DDBJ databases">
        <title>Genomic Encyclopedia of Type Strains, Phase III (KMG-III): the genomes of soil and plant-associated and newly described type strains.</title>
        <authorList>
            <person name="Whitman W."/>
        </authorList>
    </citation>
    <scope>NUCLEOTIDE SEQUENCE [LARGE SCALE GENOMIC DNA]</scope>
    <source>
        <strain evidence="3 4">CECT 8640</strain>
    </source>
</reference>
<proteinExistence type="predicted"/>
<dbReference type="AlphaFoldDB" id="A0A841CPF0"/>
<comment type="caution">
    <text evidence="3">The sequence shown here is derived from an EMBL/GenBank/DDBJ whole genome shotgun (WGS) entry which is preliminary data.</text>
</comment>
<dbReference type="SUPFAM" id="SSF56601">
    <property type="entry name" value="beta-lactamase/transpeptidase-like"/>
    <property type="match status" value="1"/>
</dbReference>
<organism evidence="3 4">
    <name type="scientific">Saccharothrix tamanrassetensis</name>
    <dbReference type="NCBI Taxonomy" id="1051531"/>
    <lineage>
        <taxon>Bacteria</taxon>
        <taxon>Bacillati</taxon>
        <taxon>Actinomycetota</taxon>
        <taxon>Actinomycetes</taxon>
        <taxon>Pseudonocardiales</taxon>
        <taxon>Pseudonocardiaceae</taxon>
        <taxon>Saccharothrix</taxon>
    </lineage>
</organism>
<sequence length="465" mass="49557">MSTALPAGLLATPEWQERLDILAIRHDVPGVQVGVLALGPDGEADIRVMVSGVTSLGTGVPVTEDTLFQYGSISKVWTATLIMQLVDEGLLTLDTRVVDVLPEFAIADPEHTAAITVRHLLTHTSGIDGDIFTDTGDNDDCVAKYVASLVGAASTTRPGGPLSYCNAGFVVAGRIVEVLRGTAWDDAIATRIARPLGLTHLITRAKDAPLFRTAVGHLANPDPKSAQAVVPTAQWMLPRSVGPAGLVTGTADALLRFSAMHLRDGMGLSGERVLSAASVSAMRTHQVDLTKVSTVDQSWGLGWILSDWARGDGVVTSVQHGGHTIGQRAKLHTFPELGLAICVLTNSDSGGGFAEEIESAIGAELGLTFPSPAMEDGADISRLVGSYESVMMRFSLSHEDGRYFLDMESKSPAAQGAPEPRREARPSGPGRFVVDMDGSRIEFSHLTEGDDEYLYMFRLFKRITN</sequence>
<dbReference type="Pfam" id="PF00144">
    <property type="entry name" value="Beta-lactamase"/>
    <property type="match status" value="1"/>
</dbReference>
<dbReference type="InterPro" id="IPR001466">
    <property type="entry name" value="Beta-lactam-related"/>
</dbReference>
<dbReference type="PANTHER" id="PTHR46825:SF9">
    <property type="entry name" value="BETA-LACTAMASE-RELATED DOMAIN-CONTAINING PROTEIN"/>
    <property type="match status" value="1"/>
</dbReference>
<gene>
    <name evidence="3" type="ORF">FHS29_006162</name>
</gene>
<accession>A0A841CPF0</accession>
<evidence type="ECO:0000259" key="2">
    <source>
        <dbReference type="Pfam" id="PF00144"/>
    </source>
</evidence>
<feature type="region of interest" description="Disordered" evidence="1">
    <location>
        <begin position="410"/>
        <end position="432"/>
    </location>
</feature>